<proteinExistence type="inferred from homology"/>
<dbReference type="Proteomes" id="UP001221838">
    <property type="component" value="Unassembled WGS sequence"/>
</dbReference>
<organism evidence="15 16">
    <name type="scientific">Stigmatella ashevillensis</name>
    <dbReference type="NCBI Taxonomy" id="2995309"/>
    <lineage>
        <taxon>Bacteria</taxon>
        <taxon>Pseudomonadati</taxon>
        <taxon>Myxococcota</taxon>
        <taxon>Myxococcia</taxon>
        <taxon>Myxococcales</taxon>
        <taxon>Cystobacterineae</taxon>
        <taxon>Archangiaceae</taxon>
        <taxon>Stigmatella</taxon>
    </lineage>
</organism>
<dbReference type="EMBL" id="JAQNDM010000001">
    <property type="protein sequence ID" value="MDC0706933.1"/>
    <property type="molecule type" value="Genomic_DNA"/>
</dbReference>
<dbReference type="InterPro" id="IPR011009">
    <property type="entry name" value="Kinase-like_dom_sf"/>
</dbReference>
<keyword evidence="5 11" id="KW-0547">Nucleotide-binding</keyword>
<dbReference type="PROSITE" id="PS51471">
    <property type="entry name" value="FE2OG_OXY"/>
    <property type="match status" value="1"/>
</dbReference>
<keyword evidence="9" id="KW-0560">Oxidoreductase</keyword>
<dbReference type="GO" id="GO:0016301">
    <property type="term" value="F:kinase activity"/>
    <property type="evidence" value="ECO:0007669"/>
    <property type="project" value="UniProtKB-KW"/>
</dbReference>
<keyword evidence="6 11" id="KW-0418">Kinase</keyword>
<comment type="pathway">
    <text evidence="11">Purine metabolism; AMP biosynthesis via salvage pathway; AMP from ADP: step 1/1.</text>
</comment>
<evidence type="ECO:0000256" key="3">
    <source>
        <dbReference type="ARBA" id="ARBA00022723"/>
    </source>
</evidence>
<feature type="binding site" evidence="11">
    <location>
        <begin position="261"/>
        <end position="266"/>
    </location>
    <ligand>
        <name>ATP</name>
        <dbReference type="ChEBI" id="CHEBI:30616"/>
    </ligand>
</feature>
<keyword evidence="11 12" id="KW-0067">ATP-binding</keyword>
<feature type="binding site" evidence="11">
    <location>
        <position position="361"/>
    </location>
    <ligand>
        <name>AMP</name>
        <dbReference type="ChEBI" id="CHEBI:456215"/>
    </ligand>
</feature>
<comment type="subunit">
    <text evidence="11 12">Monomer.</text>
</comment>
<evidence type="ECO:0000256" key="4">
    <source>
        <dbReference type="ARBA" id="ARBA00022727"/>
    </source>
</evidence>
<dbReference type="InterPro" id="IPR044862">
    <property type="entry name" value="Pro_4_hyd_alph_FE2OG_OXY"/>
</dbReference>
<dbReference type="InterPro" id="IPR002575">
    <property type="entry name" value="Aminoglycoside_PTrfase"/>
</dbReference>
<comment type="cofactor">
    <cofactor evidence="1">
        <name>L-ascorbate</name>
        <dbReference type="ChEBI" id="CHEBI:38290"/>
    </cofactor>
</comment>
<comment type="catalytic activity">
    <reaction evidence="11 12">
        <text>AMP + ATP = 2 ADP</text>
        <dbReference type="Rhea" id="RHEA:12973"/>
        <dbReference type="ChEBI" id="CHEBI:30616"/>
        <dbReference type="ChEBI" id="CHEBI:456215"/>
        <dbReference type="ChEBI" id="CHEBI:456216"/>
        <dbReference type="EC" id="2.7.4.3"/>
    </reaction>
</comment>
<dbReference type="SUPFAM" id="SSF56112">
    <property type="entry name" value="Protein kinase-like (PK-like)"/>
    <property type="match status" value="1"/>
</dbReference>
<dbReference type="InterPro" id="IPR027417">
    <property type="entry name" value="P-loop_NTPase"/>
</dbReference>
<comment type="caution">
    <text evidence="11">Lacks conserved residue(s) required for the propagation of feature annotation.</text>
</comment>
<evidence type="ECO:0000256" key="11">
    <source>
        <dbReference type="HAMAP-Rule" id="MF_00235"/>
    </source>
</evidence>
<dbReference type="Pfam" id="PF00406">
    <property type="entry name" value="ADK"/>
    <property type="match status" value="1"/>
</dbReference>
<dbReference type="PANTHER" id="PTHR23359">
    <property type="entry name" value="NUCLEOTIDE KINASE"/>
    <property type="match status" value="1"/>
</dbReference>
<keyword evidence="16" id="KW-1185">Reference proteome</keyword>
<evidence type="ECO:0000256" key="1">
    <source>
        <dbReference type="ARBA" id="ARBA00001961"/>
    </source>
</evidence>
<keyword evidence="4 11" id="KW-0545">Nucleotide biosynthesis</keyword>
<dbReference type="CDD" id="cd01428">
    <property type="entry name" value="ADK"/>
    <property type="match status" value="1"/>
</dbReference>
<keyword evidence="7" id="KW-0847">Vitamin C</keyword>
<evidence type="ECO:0000256" key="13">
    <source>
        <dbReference type="SAM" id="MobiDB-lite"/>
    </source>
</evidence>
<evidence type="ECO:0000256" key="5">
    <source>
        <dbReference type="ARBA" id="ARBA00022741"/>
    </source>
</evidence>
<feature type="binding site" evidence="11">
    <location>
        <position position="429"/>
    </location>
    <ligand>
        <name>AMP</name>
        <dbReference type="ChEBI" id="CHEBI:456215"/>
    </ligand>
</feature>
<dbReference type="Pfam" id="PF13640">
    <property type="entry name" value="2OG-FeII_Oxy_3"/>
    <property type="match status" value="1"/>
</dbReference>
<evidence type="ECO:0000259" key="14">
    <source>
        <dbReference type="PROSITE" id="PS51471"/>
    </source>
</evidence>
<evidence type="ECO:0000256" key="8">
    <source>
        <dbReference type="ARBA" id="ARBA00022964"/>
    </source>
</evidence>
<dbReference type="Gene3D" id="3.40.50.300">
    <property type="entry name" value="P-loop containing nucleotide triphosphate hydrolases"/>
    <property type="match status" value="1"/>
</dbReference>
<dbReference type="Pfam" id="PF01636">
    <property type="entry name" value="APH"/>
    <property type="match status" value="1"/>
</dbReference>
<comment type="subcellular location">
    <subcellularLocation>
        <location evidence="11 12">Cytoplasm</location>
    </subcellularLocation>
</comment>
<keyword evidence="8" id="KW-0223">Dioxygenase</keyword>
<accession>A0ABT5D1C7</accession>
<dbReference type="SMART" id="SM00702">
    <property type="entry name" value="P4Hc"/>
    <property type="match status" value="1"/>
</dbReference>
<dbReference type="PROSITE" id="PS00113">
    <property type="entry name" value="ADENYLATE_KINASE"/>
    <property type="match status" value="1"/>
</dbReference>
<evidence type="ECO:0000256" key="9">
    <source>
        <dbReference type="ARBA" id="ARBA00023002"/>
    </source>
</evidence>
<feature type="binding site" evidence="11">
    <location>
        <position position="287"/>
    </location>
    <ligand>
        <name>AMP</name>
        <dbReference type="ChEBI" id="CHEBI:456215"/>
    </ligand>
</feature>
<protein>
    <recommendedName>
        <fullName evidence="11 12">Adenylate kinase</fullName>
        <shortName evidence="11">AK</shortName>
        <ecNumber evidence="11 12">2.7.4.3</ecNumber>
    </recommendedName>
    <alternativeName>
        <fullName evidence="11">ATP-AMP transphosphorylase</fullName>
    </alternativeName>
    <alternativeName>
        <fullName evidence="11">ATP:AMP phosphotransferase</fullName>
    </alternativeName>
    <alternativeName>
        <fullName evidence="11">Adenylate monophosphate kinase</fullName>
    </alternativeName>
</protein>
<feature type="binding site" evidence="11">
    <location>
        <position position="392"/>
    </location>
    <ligand>
        <name>ATP</name>
        <dbReference type="ChEBI" id="CHEBI:30616"/>
    </ligand>
</feature>
<dbReference type="Gene3D" id="3.90.1200.10">
    <property type="match status" value="1"/>
</dbReference>
<feature type="compositionally biased region" description="Basic and acidic residues" evidence="13">
    <location>
        <begin position="415"/>
        <end position="425"/>
    </location>
</feature>
<sequence length="753" mass="82733">MAATSLLRTTATCPVDFEPPLPDNARSLQAVEGVPGAYLLAPVLSRAECEQLITASEALGYAPKKSRRSGPPIRTNTRLLYEAHPGLSETLAQRMRPHLEAIDVSGVGQWRLVEDSRLLNERWRMNRYAAGEQFFPHFDTGYALGRDCRSLLSVILYLNDDFGEGETVFFPGGQTRDHMLPGDEDAQEVRIRPTAGTALVFHHFGPLSPRHSGLAPLPGQRPKYVIRTDVFYARTPPLASATLFGRSPETHRCVILLGPPGAGKSTQLRQLSQALGYTGIDFGQCVRSERARSSELGARIQQFRLKRAALQDAAFGATGEQRRPSGWLPDALSLELLERQLENLGPTAGLVLDGFPRMRSQSNFLEGNRWQLLAAVHLKVDDATRAERLEGRTIDPATGQPFHTQHAPPSPEGTVTRRPEDAPESVKARMVDWEQDTRPLLEHYAKRGVAVEVEGGGSPEAVTRAILLSLSRRLLEEATPLFPAPLAELLENASTDGVNHSSRLDSLVFRYQPPSGAALYLKLAPPWGAPLKTEAAFLASERARQLALQVPVLRGLFTLGGDVTALVTEELPGASAKRAAQACTHDLERTRLVHNLAEVLRTFHQAPPLEGLADDAIQGLLLRARERLNRGEVPPRNFTSKYGLALEGREALAQELNRLELAARSLAEGPRVLLHGDPCLPNFRVDPSGAFTGCLDLSGVRGGDRYWDLALASWSVQHNLGERWAEAFLEASCEGHVDRDRLSFFTGLRRFLV</sequence>
<keyword evidence="11" id="KW-0963">Cytoplasm</keyword>
<dbReference type="PRINTS" id="PR00094">
    <property type="entry name" value="ADENYLTKNASE"/>
</dbReference>
<keyword evidence="10" id="KW-0408">Iron</keyword>
<evidence type="ECO:0000256" key="12">
    <source>
        <dbReference type="RuleBase" id="RU003331"/>
    </source>
</evidence>
<dbReference type="Gene3D" id="2.60.120.620">
    <property type="entry name" value="q2cbj1_9rhob like domain"/>
    <property type="match status" value="1"/>
</dbReference>
<evidence type="ECO:0000256" key="7">
    <source>
        <dbReference type="ARBA" id="ARBA00022896"/>
    </source>
</evidence>
<evidence type="ECO:0000313" key="15">
    <source>
        <dbReference type="EMBL" id="MDC0706933.1"/>
    </source>
</evidence>
<gene>
    <name evidence="11" type="primary">adk</name>
    <name evidence="15" type="ORF">POL68_00455</name>
</gene>
<dbReference type="EC" id="2.7.4.3" evidence="11 12"/>
<keyword evidence="2 11" id="KW-0808">Transferase</keyword>
<dbReference type="InterPro" id="IPR005123">
    <property type="entry name" value="Oxoglu/Fe-dep_dioxygenase_dom"/>
</dbReference>
<feature type="domain" description="Fe2OG dioxygenase" evidence="14">
    <location>
        <begin position="119"/>
        <end position="235"/>
    </location>
</feature>
<feature type="binding site" evidence="11">
    <location>
        <begin position="354"/>
        <end position="357"/>
    </location>
    <ligand>
        <name>AMP</name>
        <dbReference type="ChEBI" id="CHEBI:456215"/>
    </ligand>
</feature>
<dbReference type="RefSeq" id="WP_272134057.1">
    <property type="nucleotide sequence ID" value="NZ_JAQNDM010000001.1"/>
</dbReference>
<comment type="similarity">
    <text evidence="11">Belongs to the adenylate kinase family.</text>
</comment>
<dbReference type="InterPro" id="IPR033690">
    <property type="entry name" value="Adenylat_kinase_CS"/>
</dbReference>
<name>A0ABT5D1C7_9BACT</name>
<feature type="region of interest" description="Disordered" evidence="13">
    <location>
        <begin position="392"/>
        <end position="425"/>
    </location>
</feature>
<feature type="binding site" evidence="11">
    <location>
        <position position="457"/>
    </location>
    <ligand>
        <name>ATP</name>
        <dbReference type="ChEBI" id="CHEBI:30616"/>
    </ligand>
</feature>
<dbReference type="HAMAP" id="MF_00235">
    <property type="entry name" value="Adenylate_kinase_Adk"/>
    <property type="match status" value="1"/>
</dbReference>
<evidence type="ECO:0000313" key="16">
    <source>
        <dbReference type="Proteomes" id="UP001221838"/>
    </source>
</evidence>
<dbReference type="SUPFAM" id="SSF52540">
    <property type="entry name" value="P-loop containing nucleoside triphosphate hydrolases"/>
    <property type="match status" value="1"/>
</dbReference>
<evidence type="ECO:0000256" key="10">
    <source>
        <dbReference type="ARBA" id="ARBA00023004"/>
    </source>
</evidence>
<dbReference type="InterPro" id="IPR000850">
    <property type="entry name" value="Adenylat/UMP-CMP_kin"/>
</dbReference>
<keyword evidence="3" id="KW-0479">Metal-binding</keyword>
<comment type="function">
    <text evidence="11">Catalyzes the reversible transfer of the terminal phosphate group between ATP and AMP. Plays an important role in cellular energy homeostasis and in adenine nucleotide metabolism.</text>
</comment>
<evidence type="ECO:0000256" key="6">
    <source>
        <dbReference type="ARBA" id="ARBA00022777"/>
    </source>
</evidence>
<comment type="domain">
    <text evidence="11">Consists of three domains, a large central CORE domain and two small peripheral domains, NMPbind and LID, which undergo movements during catalysis. The LID domain closes over the site of phosphoryl transfer upon ATP binding. Assembling and dissambling the active center during each catalytic cycle provides an effective means to prevent ATP hydrolysis.</text>
</comment>
<reference evidence="15 16" key="1">
    <citation type="submission" date="2022-11" db="EMBL/GenBank/DDBJ databases">
        <title>Minimal conservation of predation-associated metabolite biosynthetic gene clusters underscores biosynthetic potential of Myxococcota including descriptions for ten novel species: Archangium lansinium sp. nov., Myxococcus landrumus sp. nov., Nannocystis bai.</title>
        <authorList>
            <person name="Ahearne A."/>
            <person name="Stevens C."/>
            <person name="Dowd S."/>
        </authorList>
    </citation>
    <scope>NUCLEOTIDE SEQUENCE [LARGE SCALE GENOMIC DNA]</scope>
    <source>
        <strain evidence="15 16">NCWAL01</strain>
    </source>
</reference>
<feature type="binding site" evidence="11">
    <location>
        <position position="418"/>
    </location>
    <ligand>
        <name>AMP</name>
        <dbReference type="ChEBI" id="CHEBI:456215"/>
    </ligand>
</feature>
<dbReference type="InterPro" id="IPR006620">
    <property type="entry name" value="Pro_4_hyd_alph"/>
</dbReference>
<evidence type="ECO:0000256" key="2">
    <source>
        <dbReference type="ARBA" id="ARBA00022679"/>
    </source>
</evidence>
<comment type="caution">
    <text evidence="15">The sequence shown here is derived from an EMBL/GenBank/DDBJ whole genome shotgun (WGS) entry which is preliminary data.</text>
</comment>